<dbReference type="Pfam" id="PF22705">
    <property type="entry name" value="C2-set_3"/>
    <property type="match status" value="1"/>
</dbReference>
<dbReference type="PANTHER" id="PTHR24100">
    <property type="entry name" value="BUTYROPHILIN"/>
    <property type="match status" value="1"/>
</dbReference>
<dbReference type="PROSITE" id="PS50835">
    <property type="entry name" value="IG_LIKE"/>
    <property type="match status" value="2"/>
</dbReference>
<keyword evidence="4" id="KW-0812">Transmembrane</keyword>
<sequence>MHTLFIQESVCVCILLSGITTVISSLPMIPNNKTILSRVGDQTTLPCTFTPKTSDGLIVTWTKIPGQTVYFFTEGKEDAGKQEERYKDRTFVDESRFNEGDFTLLIEDTRVSDEGNYQCFVRFKPADFESSSLELYVAANYTKPVASCLQSNSTGSTQEASAVTLSCQTEGGYPEAQLVWTFSNGTRVHSAAQRRAIDSEGLVSIQSSLVIARALNENLTCGIHNSRLSQSFFTSVTCSLPSSAGSFQNEERKRPGLLASVVCFVSSLLLSLIVKKASCC</sequence>
<comment type="subcellular location">
    <subcellularLocation>
        <location evidence="1">Membrane</location>
    </subcellularLocation>
</comment>
<dbReference type="InterPro" id="IPR013783">
    <property type="entry name" value="Ig-like_fold"/>
</dbReference>
<dbReference type="InterPro" id="IPR003599">
    <property type="entry name" value="Ig_sub"/>
</dbReference>
<feature type="domain" description="Ig-like" evidence="5">
    <location>
        <begin position="27"/>
        <end position="136"/>
    </location>
</feature>
<dbReference type="InterPro" id="IPR007110">
    <property type="entry name" value="Ig-like_dom"/>
</dbReference>
<evidence type="ECO:0000313" key="7">
    <source>
        <dbReference type="Proteomes" id="UP001369086"/>
    </source>
</evidence>
<comment type="caution">
    <text evidence="6">The sequence shown here is derived from an EMBL/GenBank/DDBJ whole genome shotgun (WGS) entry which is preliminary data.</text>
</comment>
<proteinExistence type="predicted"/>
<protein>
    <submittedName>
        <fullName evidence="6">CD276 antigen-like isoform X1</fullName>
    </submittedName>
</protein>
<keyword evidence="2 4" id="KW-0472">Membrane</keyword>
<keyword evidence="3" id="KW-0393">Immunoglobulin domain</keyword>
<feature type="transmembrane region" description="Helical" evidence="4">
    <location>
        <begin position="6"/>
        <end position="29"/>
    </location>
</feature>
<evidence type="ECO:0000259" key="5">
    <source>
        <dbReference type="PROSITE" id="PS50835"/>
    </source>
</evidence>
<dbReference type="InterPro" id="IPR013106">
    <property type="entry name" value="Ig_V-set"/>
</dbReference>
<dbReference type="SMART" id="SM00409">
    <property type="entry name" value="IG"/>
    <property type="match status" value="2"/>
</dbReference>
<evidence type="ECO:0000256" key="4">
    <source>
        <dbReference type="SAM" id="Phobius"/>
    </source>
</evidence>
<name>A0ABR0Y9F2_HUSHU</name>
<evidence type="ECO:0000256" key="1">
    <source>
        <dbReference type="ARBA" id="ARBA00004370"/>
    </source>
</evidence>
<keyword evidence="7" id="KW-1185">Reference proteome</keyword>
<gene>
    <name evidence="6" type="ORF">HHUSO_G32692</name>
</gene>
<dbReference type="Gene3D" id="2.60.40.10">
    <property type="entry name" value="Immunoglobulins"/>
    <property type="match status" value="2"/>
</dbReference>
<dbReference type="InterPro" id="IPR053896">
    <property type="entry name" value="BTN3A2-like_Ig-C"/>
</dbReference>
<dbReference type="Proteomes" id="UP001369086">
    <property type="component" value="Unassembled WGS sequence"/>
</dbReference>
<dbReference type="PANTHER" id="PTHR24100:SF151">
    <property type="entry name" value="ICOS LIGAND"/>
    <property type="match status" value="1"/>
</dbReference>
<evidence type="ECO:0000313" key="6">
    <source>
        <dbReference type="EMBL" id="KAK6469260.1"/>
    </source>
</evidence>
<dbReference type="SUPFAM" id="SSF48726">
    <property type="entry name" value="Immunoglobulin"/>
    <property type="match status" value="2"/>
</dbReference>
<dbReference type="InterPro" id="IPR050504">
    <property type="entry name" value="IgSF_BTN/MOG"/>
</dbReference>
<feature type="domain" description="Ig-like" evidence="5">
    <location>
        <begin position="144"/>
        <end position="237"/>
    </location>
</feature>
<organism evidence="6 7">
    <name type="scientific">Huso huso</name>
    <name type="common">Beluga</name>
    <name type="synonym">Acipenser huso</name>
    <dbReference type="NCBI Taxonomy" id="61971"/>
    <lineage>
        <taxon>Eukaryota</taxon>
        <taxon>Metazoa</taxon>
        <taxon>Chordata</taxon>
        <taxon>Craniata</taxon>
        <taxon>Vertebrata</taxon>
        <taxon>Euteleostomi</taxon>
        <taxon>Actinopterygii</taxon>
        <taxon>Chondrostei</taxon>
        <taxon>Acipenseriformes</taxon>
        <taxon>Acipenseridae</taxon>
        <taxon>Huso</taxon>
    </lineage>
</organism>
<feature type="transmembrane region" description="Helical" evidence="4">
    <location>
        <begin position="256"/>
        <end position="274"/>
    </location>
</feature>
<accession>A0ABR0Y9F2</accession>
<evidence type="ECO:0000256" key="3">
    <source>
        <dbReference type="ARBA" id="ARBA00023319"/>
    </source>
</evidence>
<dbReference type="InterPro" id="IPR036179">
    <property type="entry name" value="Ig-like_dom_sf"/>
</dbReference>
<dbReference type="SMART" id="SM00406">
    <property type="entry name" value="IGv"/>
    <property type="match status" value="1"/>
</dbReference>
<dbReference type="Pfam" id="PF07686">
    <property type="entry name" value="V-set"/>
    <property type="match status" value="1"/>
</dbReference>
<dbReference type="EMBL" id="JAHFZB010000040">
    <property type="protein sequence ID" value="KAK6469260.1"/>
    <property type="molecule type" value="Genomic_DNA"/>
</dbReference>
<reference evidence="6 7" key="1">
    <citation type="submission" date="2021-05" db="EMBL/GenBank/DDBJ databases">
        <authorList>
            <person name="Zahm M."/>
            <person name="Klopp C."/>
            <person name="Cabau C."/>
            <person name="Kuhl H."/>
            <person name="Suciu R."/>
            <person name="Ciorpac M."/>
            <person name="Holostenco D."/>
            <person name="Gessner J."/>
            <person name="Wuertz S."/>
            <person name="Hohne C."/>
            <person name="Stock M."/>
            <person name="Gislard M."/>
            <person name="Lluch J."/>
            <person name="Milhes M."/>
            <person name="Lampietro C."/>
            <person name="Lopez Roques C."/>
            <person name="Donnadieu C."/>
            <person name="Du K."/>
            <person name="Schartl M."/>
            <person name="Guiguen Y."/>
        </authorList>
    </citation>
    <scope>NUCLEOTIDE SEQUENCE [LARGE SCALE GENOMIC DNA]</scope>
    <source>
        <strain evidence="6">Hh-F2</strain>
        <tissue evidence="6">Blood</tissue>
    </source>
</reference>
<evidence type="ECO:0000256" key="2">
    <source>
        <dbReference type="ARBA" id="ARBA00023136"/>
    </source>
</evidence>
<keyword evidence="4" id="KW-1133">Transmembrane helix</keyword>